<evidence type="ECO:0000256" key="2">
    <source>
        <dbReference type="ARBA" id="ARBA00022487"/>
    </source>
</evidence>
<dbReference type="PANTHER" id="PTHR11559">
    <property type="entry name" value="CARBOXYLESTERASE"/>
    <property type="match status" value="1"/>
</dbReference>
<organism evidence="9">
    <name type="scientific">Neodiprion lecontei</name>
    <name type="common">Redheaded pine sawfly</name>
    <dbReference type="NCBI Taxonomy" id="441921"/>
    <lineage>
        <taxon>Eukaryota</taxon>
        <taxon>Metazoa</taxon>
        <taxon>Ecdysozoa</taxon>
        <taxon>Arthropoda</taxon>
        <taxon>Hexapoda</taxon>
        <taxon>Insecta</taxon>
        <taxon>Pterygota</taxon>
        <taxon>Neoptera</taxon>
        <taxon>Endopterygota</taxon>
        <taxon>Hymenoptera</taxon>
        <taxon>Tenthredinoidea</taxon>
        <taxon>Diprionidae</taxon>
        <taxon>Diprioninae</taxon>
        <taxon>Neodiprion</taxon>
    </lineage>
</organism>
<evidence type="ECO:0000256" key="1">
    <source>
        <dbReference type="ARBA" id="ARBA00005964"/>
    </source>
</evidence>
<keyword evidence="5" id="KW-0325">Glycoprotein</keyword>
<dbReference type="PROSITE" id="PS00122">
    <property type="entry name" value="CARBOXYLESTERASE_B_1"/>
    <property type="match status" value="1"/>
</dbReference>
<name>A0A6J0BQA7_NEOLC</name>
<dbReference type="InterPro" id="IPR050309">
    <property type="entry name" value="Type-B_Carboxylest/Lipase"/>
</dbReference>
<dbReference type="GO" id="GO:0052689">
    <property type="term" value="F:carboxylic ester hydrolase activity"/>
    <property type="evidence" value="ECO:0007669"/>
    <property type="project" value="UniProtKB-KW"/>
</dbReference>
<dbReference type="InterPro" id="IPR019819">
    <property type="entry name" value="Carboxylesterase_B_CS"/>
</dbReference>
<evidence type="ECO:0000256" key="6">
    <source>
        <dbReference type="RuleBase" id="RU361235"/>
    </source>
</evidence>
<evidence type="ECO:0000256" key="4">
    <source>
        <dbReference type="ARBA" id="ARBA00023157"/>
    </source>
</evidence>
<dbReference type="InterPro" id="IPR019826">
    <property type="entry name" value="Carboxylesterase_B_AS"/>
</dbReference>
<dbReference type="OrthoDB" id="408631at2759"/>
<evidence type="ECO:0000259" key="7">
    <source>
        <dbReference type="Pfam" id="PF00135"/>
    </source>
</evidence>
<dbReference type="GeneID" id="107222171"/>
<gene>
    <name evidence="9" type="primary">LOC107222171</name>
</gene>
<proteinExistence type="inferred from homology"/>
<evidence type="ECO:0000313" key="8">
    <source>
        <dbReference type="Proteomes" id="UP000829291"/>
    </source>
</evidence>
<comment type="similarity">
    <text evidence="1 6">Belongs to the type-B carboxylesterase/lipase family.</text>
</comment>
<keyword evidence="8" id="KW-1185">Reference proteome</keyword>
<dbReference type="EC" id="3.1.1.-" evidence="6"/>
<dbReference type="InterPro" id="IPR002018">
    <property type="entry name" value="CarbesteraseB"/>
</dbReference>
<sequence>MLFSYADGATVTQWQTVIMAVGTIASLSCSYNATAYLLEALLLSTCLTNCGNNPTKNGVIPACEDWTRPETTIPQGRLRGIYMGTHLGRRFSAFMGIPFAEPPVGDLRFKQAVPAGPWKGTLDAGHIRNACIQREYEMMGDEDCLYLNVYTPQLSSSQNATLLPVMVFIYGGQFRFGTRHPERWSPQFLLNKDVVLVVPSYRYGILGFLSTGDEVSPGNNLLKDIVEALRWTQQNIKYFGGDPNKVTIFGGSSGSVSVHLLTVSPLTKGLFHQYMTHSAPGSSPHAPEPYSAAARRAIKLGEYLGCPTDTSITLVNCLRTFNASYLYDTEVILKEMKVAGYLAWAPVVEPKVEGALITDRPENIIANGKKHDLPWVTLVTEEEGIVMSAVYFNRPDLFQQFLDNVDSHLINILRYDVWSADVDAQTAALKSRYLNDLTADRKLLMLNVTRIITDGTFIYPIHKEVKQYVNNPAYKSPAYLCTFDYRGTFSYSYKFSGGNTENWGAAHGDELIYLLPGPKEMFAPPGSEFTETDLKVVDTMVELWTSFATNGLPTTAALNDNAIWEPFSSDEKYLQIGNDSDPGIQVKSGFHEERMQFWENFYAGRK</sequence>
<dbReference type="InterPro" id="IPR029058">
    <property type="entry name" value="AB_hydrolase_fold"/>
</dbReference>
<keyword evidence="3 6" id="KW-0378">Hydrolase</keyword>
<dbReference type="Pfam" id="PF00135">
    <property type="entry name" value="COesterase"/>
    <property type="match status" value="1"/>
</dbReference>
<protein>
    <recommendedName>
        <fullName evidence="6">Carboxylic ester hydrolase</fullName>
        <ecNumber evidence="6">3.1.1.-</ecNumber>
    </recommendedName>
</protein>
<evidence type="ECO:0000256" key="5">
    <source>
        <dbReference type="ARBA" id="ARBA00023180"/>
    </source>
</evidence>
<reference evidence="9" key="1">
    <citation type="submission" date="2025-08" db="UniProtKB">
        <authorList>
            <consortium name="RefSeq"/>
        </authorList>
    </citation>
    <scope>IDENTIFICATION</scope>
    <source>
        <tissue evidence="9">Thorax and Abdomen</tissue>
    </source>
</reference>
<dbReference type="PROSITE" id="PS00941">
    <property type="entry name" value="CARBOXYLESTERASE_B_2"/>
    <property type="match status" value="1"/>
</dbReference>
<evidence type="ECO:0000313" key="9">
    <source>
        <dbReference type="RefSeq" id="XP_015516906.2"/>
    </source>
</evidence>
<accession>A0A6J0BQA7</accession>
<keyword evidence="2" id="KW-0719">Serine esterase</keyword>
<dbReference type="KEGG" id="nlo:107222171"/>
<dbReference type="InParanoid" id="A0A6J0BQA7"/>
<dbReference type="Proteomes" id="UP000829291">
    <property type="component" value="Chromosome 3"/>
</dbReference>
<evidence type="ECO:0000256" key="3">
    <source>
        <dbReference type="ARBA" id="ARBA00022801"/>
    </source>
</evidence>
<dbReference type="RefSeq" id="XP_015516906.2">
    <property type="nucleotide sequence ID" value="XM_015661420.2"/>
</dbReference>
<feature type="domain" description="Carboxylesterase type B" evidence="7">
    <location>
        <begin position="69"/>
        <end position="598"/>
    </location>
</feature>
<keyword evidence="4" id="KW-1015">Disulfide bond</keyword>
<dbReference type="SUPFAM" id="SSF53474">
    <property type="entry name" value="alpha/beta-Hydrolases"/>
    <property type="match status" value="1"/>
</dbReference>
<dbReference type="Gene3D" id="3.40.50.1820">
    <property type="entry name" value="alpha/beta hydrolase"/>
    <property type="match status" value="1"/>
</dbReference>